<dbReference type="NCBIfam" id="NF004281">
    <property type="entry name" value="PRK05690.1"/>
    <property type="match status" value="1"/>
</dbReference>
<evidence type="ECO:0000256" key="4">
    <source>
        <dbReference type="SAM" id="Phobius"/>
    </source>
</evidence>
<evidence type="ECO:0000259" key="5">
    <source>
        <dbReference type="Pfam" id="PF00899"/>
    </source>
</evidence>
<name>D9QT54_ACEAZ</name>
<dbReference type="GO" id="GO:0016779">
    <property type="term" value="F:nucleotidyltransferase activity"/>
    <property type="evidence" value="ECO:0007669"/>
    <property type="project" value="TreeGrafter"/>
</dbReference>
<accession>D9QT54</accession>
<keyword evidence="1" id="KW-0808">Transferase</keyword>
<dbReference type="InterPro" id="IPR035985">
    <property type="entry name" value="Ubiquitin-activating_enz"/>
</dbReference>
<proteinExistence type="predicted"/>
<dbReference type="InterPro" id="IPR045886">
    <property type="entry name" value="ThiF/MoeB/HesA"/>
</dbReference>
<keyword evidence="4" id="KW-0472">Membrane</keyword>
<dbReference type="SUPFAM" id="SSF69572">
    <property type="entry name" value="Activating enzymes of the ubiquitin-like proteins"/>
    <property type="match status" value="1"/>
</dbReference>
<dbReference type="Pfam" id="PF00899">
    <property type="entry name" value="ThiF"/>
    <property type="match status" value="1"/>
</dbReference>
<dbReference type="Gene3D" id="3.40.50.720">
    <property type="entry name" value="NAD(P)-binding Rossmann-like Domain"/>
    <property type="match status" value="1"/>
</dbReference>
<dbReference type="PANTHER" id="PTHR10953:SF102">
    <property type="entry name" value="ADENYLYLTRANSFERASE AND SULFURTRANSFERASE MOCS3"/>
    <property type="match status" value="1"/>
</dbReference>
<dbReference type="Proteomes" id="UP000001661">
    <property type="component" value="Chromosome"/>
</dbReference>
<protein>
    <submittedName>
        <fullName evidence="6">UBA/THIF-type NAD/FAD binding protein</fullName>
    </submittedName>
</protein>
<feature type="domain" description="THIF-type NAD/FAD binding fold" evidence="5">
    <location>
        <begin position="12"/>
        <end position="243"/>
    </location>
</feature>
<keyword evidence="3" id="KW-0067">ATP-binding</keyword>
<evidence type="ECO:0000313" key="7">
    <source>
        <dbReference type="Proteomes" id="UP000001661"/>
    </source>
</evidence>
<dbReference type="GO" id="GO:0008641">
    <property type="term" value="F:ubiquitin-like modifier activating enzyme activity"/>
    <property type="evidence" value="ECO:0007669"/>
    <property type="project" value="InterPro"/>
</dbReference>
<dbReference type="RefSeq" id="WP_013278997.1">
    <property type="nucleotide sequence ID" value="NC_014378.1"/>
</dbReference>
<dbReference type="PANTHER" id="PTHR10953">
    <property type="entry name" value="UBIQUITIN-ACTIVATING ENZYME E1"/>
    <property type="match status" value="1"/>
</dbReference>
<reference evidence="6 7" key="1">
    <citation type="journal article" date="2010" name="Stand. Genomic Sci.">
        <title>Complete genome sequence of Acetohalobium arabaticum type strain (Z-7288).</title>
        <authorList>
            <person name="Sikorski J."/>
            <person name="Lapidus A."/>
            <person name="Chertkov O."/>
            <person name="Lucas S."/>
            <person name="Copeland A."/>
            <person name="Glavina Del Rio T."/>
            <person name="Nolan M."/>
            <person name="Tice H."/>
            <person name="Cheng J.F."/>
            <person name="Han C."/>
            <person name="Brambilla E."/>
            <person name="Pitluck S."/>
            <person name="Liolios K."/>
            <person name="Ivanova N."/>
            <person name="Mavromatis K."/>
            <person name="Mikhailova N."/>
            <person name="Pati A."/>
            <person name="Bruce D."/>
            <person name="Detter C."/>
            <person name="Tapia R."/>
            <person name="Goodwin L."/>
            <person name="Chen A."/>
            <person name="Palaniappan K."/>
            <person name="Land M."/>
            <person name="Hauser L."/>
            <person name="Chang Y.J."/>
            <person name="Jeffries C.D."/>
            <person name="Rohde M."/>
            <person name="Goker M."/>
            <person name="Spring S."/>
            <person name="Woyke T."/>
            <person name="Bristow J."/>
            <person name="Eisen J.A."/>
            <person name="Markowitz V."/>
            <person name="Hugenholtz P."/>
            <person name="Kyrpides N.C."/>
            <person name="Klenk H.P."/>
        </authorList>
    </citation>
    <scope>NUCLEOTIDE SEQUENCE [LARGE SCALE GENOMIC DNA]</scope>
    <source>
        <strain evidence="7">ATCC 49924 / DSM 5501 / Z-7288</strain>
    </source>
</reference>
<evidence type="ECO:0000256" key="3">
    <source>
        <dbReference type="ARBA" id="ARBA00022840"/>
    </source>
</evidence>
<dbReference type="eggNOG" id="COG0476">
    <property type="taxonomic scope" value="Bacteria"/>
</dbReference>
<feature type="transmembrane region" description="Helical" evidence="4">
    <location>
        <begin position="33"/>
        <end position="51"/>
    </location>
</feature>
<gene>
    <name evidence="6" type="ordered locus">Acear_2064</name>
</gene>
<dbReference type="GO" id="GO:0004792">
    <property type="term" value="F:thiosulfate-cyanide sulfurtransferase activity"/>
    <property type="evidence" value="ECO:0007669"/>
    <property type="project" value="TreeGrafter"/>
</dbReference>
<evidence type="ECO:0000313" key="6">
    <source>
        <dbReference type="EMBL" id="ADL13554.1"/>
    </source>
</evidence>
<dbReference type="EMBL" id="CP002105">
    <property type="protein sequence ID" value="ADL13554.1"/>
    <property type="molecule type" value="Genomic_DNA"/>
</dbReference>
<organism evidence="6 7">
    <name type="scientific">Acetohalobium arabaticum (strain ATCC 49924 / DSM 5501 / Z-7288)</name>
    <dbReference type="NCBI Taxonomy" id="574087"/>
    <lineage>
        <taxon>Bacteria</taxon>
        <taxon>Bacillati</taxon>
        <taxon>Bacillota</taxon>
        <taxon>Clostridia</taxon>
        <taxon>Halanaerobiales</taxon>
        <taxon>Halobacteroidaceae</taxon>
        <taxon>Acetohalobium</taxon>
    </lineage>
</organism>
<dbReference type="CDD" id="cd00757">
    <property type="entry name" value="ThiF_MoeB_HesA_family"/>
    <property type="match status" value="1"/>
</dbReference>
<dbReference type="AlphaFoldDB" id="D9QT54"/>
<dbReference type="HOGENOM" id="CLU_013325_10_0_9"/>
<keyword evidence="4" id="KW-0812">Transmembrane</keyword>
<evidence type="ECO:0000256" key="1">
    <source>
        <dbReference type="ARBA" id="ARBA00022679"/>
    </source>
</evidence>
<evidence type="ECO:0000256" key="2">
    <source>
        <dbReference type="ARBA" id="ARBA00022741"/>
    </source>
</evidence>
<keyword evidence="2" id="KW-0547">Nucleotide-binding</keyword>
<dbReference type="GO" id="GO:0005829">
    <property type="term" value="C:cytosol"/>
    <property type="evidence" value="ECO:0007669"/>
    <property type="project" value="TreeGrafter"/>
</dbReference>
<keyword evidence="7" id="KW-1185">Reference proteome</keyword>
<keyword evidence="4" id="KW-1133">Transmembrane helix</keyword>
<dbReference type="GO" id="GO:0008146">
    <property type="term" value="F:sulfotransferase activity"/>
    <property type="evidence" value="ECO:0007669"/>
    <property type="project" value="TreeGrafter"/>
</dbReference>
<dbReference type="KEGG" id="aar:Acear_2064"/>
<dbReference type="OrthoDB" id="9804286at2"/>
<sequence length="247" mass="27198">MGDLNKEELKRYTRQINLEEIGRQGQQRLKESSILVVGAGGLGSAAIYYLAAAGIGRLGIIDYDEVEVSNLQRQILHTTADIGRNKVDSAKERIEELNPHLEVVTYDRRLTEDNGVDLVKEYDLVVDAVDNFTARYLVNDVCVEAGIPLVEAAVEQYEGQLMLVDSSQGPCYRCIFPEKPKKPETEGVAILGITAGTIGTLQATEALKFILGIGETMIGKLLIYDGLDLSIRKIRVKKNPDCLVCNT</sequence>
<dbReference type="InterPro" id="IPR000594">
    <property type="entry name" value="ThiF_NAD_FAD-bd"/>
</dbReference>
<dbReference type="FunFam" id="3.40.50.720:FF:000033">
    <property type="entry name" value="Adenylyltransferase and sulfurtransferase MOCS3"/>
    <property type="match status" value="1"/>
</dbReference>
<dbReference type="GO" id="GO:0005524">
    <property type="term" value="F:ATP binding"/>
    <property type="evidence" value="ECO:0007669"/>
    <property type="project" value="UniProtKB-KW"/>
</dbReference>
<dbReference type="STRING" id="574087.Acear_2064"/>